<proteinExistence type="predicted"/>
<dbReference type="EMBL" id="JAAVLN010000002">
    <property type="protein sequence ID" value="NKC04005.1"/>
    <property type="molecule type" value="Genomic_DNA"/>
</dbReference>
<evidence type="ECO:0000313" key="2">
    <source>
        <dbReference type="EMBL" id="NKC04005.1"/>
    </source>
</evidence>
<reference evidence="2 3" key="1">
    <citation type="submission" date="2020-03" db="EMBL/GenBank/DDBJ databases">
        <title>Whole genome sequencing of clinical and environmental type strains of Ochrobactrum.</title>
        <authorList>
            <person name="Dharne M."/>
        </authorList>
    </citation>
    <scope>NUCLEOTIDE SEQUENCE [LARGE SCALE GENOMIC DNA]</scope>
    <source>
        <strain evidence="2 3">CIP 109452</strain>
    </source>
</reference>
<feature type="chain" id="PRO_5046325180" evidence="1">
    <location>
        <begin position="25"/>
        <end position="245"/>
    </location>
</feature>
<protein>
    <submittedName>
        <fullName evidence="2">DUF4198 domain-containing protein</fullName>
    </submittedName>
</protein>
<dbReference type="Pfam" id="PF10670">
    <property type="entry name" value="DUF4198"/>
    <property type="match status" value="1"/>
</dbReference>
<dbReference type="InterPro" id="IPR019613">
    <property type="entry name" value="DUF4198"/>
</dbReference>
<evidence type="ECO:0000256" key="1">
    <source>
        <dbReference type="SAM" id="SignalP"/>
    </source>
</evidence>
<feature type="signal peptide" evidence="1">
    <location>
        <begin position="1"/>
        <end position="24"/>
    </location>
</feature>
<accession>A0ABX1DM13</accession>
<name>A0ABX1DM13_9HYPH</name>
<comment type="caution">
    <text evidence="2">The sequence shown here is derived from an EMBL/GenBank/DDBJ whole genome shotgun (WGS) entry which is preliminary data.</text>
</comment>
<keyword evidence="3" id="KW-1185">Reference proteome</keyword>
<keyword evidence="1" id="KW-0732">Signal</keyword>
<gene>
    <name evidence="2" type="ORF">HED55_14345</name>
</gene>
<sequence>MHNFSKLWSVGLAAILLAPVTAGAHGIWIAERHGTQAVVYGHGASDEAYDPQKLKTVSAAKDMDGKAVAVEIRRQDDHALLDVPENAVVVSTIFDNGFWAEGPDGKWVNKPKAEVPGAKQSSKSQKFAVAILDHLRKKPQAQGLPFEIVPLVDPTILAAGNDLPVQVLFDGKPVEGVSVTADYVTDSHAAPVKTNAEGMATIKIRNAGLNVVGAAHSSPTPDSSDADKLSYFTTLTFNLDQHHHD</sequence>
<evidence type="ECO:0000313" key="3">
    <source>
        <dbReference type="Proteomes" id="UP000704467"/>
    </source>
</evidence>
<organism evidence="2 3">
    <name type="scientific">Brucella haematophila</name>
    <dbReference type="NCBI Taxonomy" id="419474"/>
    <lineage>
        <taxon>Bacteria</taxon>
        <taxon>Pseudomonadati</taxon>
        <taxon>Pseudomonadota</taxon>
        <taxon>Alphaproteobacteria</taxon>
        <taxon>Hyphomicrobiales</taxon>
        <taxon>Brucellaceae</taxon>
        <taxon>Brucella/Ochrobactrum group</taxon>
        <taxon>Brucella</taxon>
    </lineage>
</organism>
<dbReference type="Proteomes" id="UP000704467">
    <property type="component" value="Unassembled WGS sequence"/>
</dbReference>